<evidence type="ECO:0000313" key="2">
    <source>
        <dbReference type="EMBL" id="ANE50560.1"/>
    </source>
</evidence>
<feature type="region of interest" description="Disordered" evidence="1">
    <location>
        <begin position="1"/>
        <end position="20"/>
    </location>
</feature>
<dbReference type="Proteomes" id="UP000077177">
    <property type="component" value="Chromosome"/>
</dbReference>
<gene>
    <name evidence="2" type="ORF">SY85_08640</name>
</gene>
<protein>
    <submittedName>
        <fullName evidence="2">Uncharacterized protein</fullName>
    </submittedName>
</protein>
<dbReference type="STRING" id="1492898.SY85_08640"/>
<evidence type="ECO:0000256" key="1">
    <source>
        <dbReference type="SAM" id="MobiDB-lite"/>
    </source>
</evidence>
<name>A0A172TU47_9BACT</name>
<keyword evidence="3" id="KW-1185">Reference proteome</keyword>
<dbReference type="AlphaFoldDB" id="A0A172TU47"/>
<dbReference type="EMBL" id="CP011390">
    <property type="protein sequence ID" value="ANE50560.1"/>
    <property type="molecule type" value="Genomic_DNA"/>
</dbReference>
<feature type="compositionally biased region" description="Basic and acidic residues" evidence="1">
    <location>
        <begin position="28"/>
        <end position="45"/>
    </location>
</feature>
<proteinExistence type="predicted"/>
<sequence>MNEGKAANFTLHASSSAENGLRTELWRKGGREQGTRNNEGRREEMFNAQESTFKVQGRMSEE</sequence>
<evidence type="ECO:0000313" key="3">
    <source>
        <dbReference type="Proteomes" id="UP000077177"/>
    </source>
</evidence>
<reference evidence="2 3" key="2">
    <citation type="journal article" date="2016" name="Int. J. Syst. Evol. Microbiol.">
        <title>Flavisolibacter tropicus sp. nov., isolated from tropical soil.</title>
        <authorList>
            <person name="Lee J.J."/>
            <person name="Kang M.S."/>
            <person name="Kim G.S."/>
            <person name="Lee C.S."/>
            <person name="Lim S."/>
            <person name="Lee J."/>
            <person name="Roh S.H."/>
            <person name="Kang H."/>
            <person name="Ha J.M."/>
            <person name="Bae S."/>
            <person name="Jung H.Y."/>
            <person name="Kim M.K."/>
        </authorList>
    </citation>
    <scope>NUCLEOTIDE SEQUENCE [LARGE SCALE GENOMIC DNA]</scope>
    <source>
        <strain evidence="2 3">LCS9</strain>
    </source>
</reference>
<organism evidence="2 3">
    <name type="scientific">Flavisolibacter tropicus</name>
    <dbReference type="NCBI Taxonomy" id="1492898"/>
    <lineage>
        <taxon>Bacteria</taxon>
        <taxon>Pseudomonadati</taxon>
        <taxon>Bacteroidota</taxon>
        <taxon>Chitinophagia</taxon>
        <taxon>Chitinophagales</taxon>
        <taxon>Chitinophagaceae</taxon>
        <taxon>Flavisolibacter</taxon>
    </lineage>
</organism>
<dbReference type="KEGG" id="fla:SY85_08640"/>
<feature type="region of interest" description="Disordered" evidence="1">
    <location>
        <begin position="28"/>
        <end position="62"/>
    </location>
</feature>
<reference evidence="3" key="1">
    <citation type="submission" date="2015-01" db="EMBL/GenBank/DDBJ databases">
        <title>Flavisolibacter sp./LCS9/ whole genome sequencing.</title>
        <authorList>
            <person name="Kim M.K."/>
            <person name="Srinivasan S."/>
            <person name="Lee J.-J."/>
        </authorList>
    </citation>
    <scope>NUCLEOTIDE SEQUENCE [LARGE SCALE GENOMIC DNA]</scope>
    <source>
        <strain evidence="3">LCS9</strain>
    </source>
</reference>
<accession>A0A172TU47</accession>